<dbReference type="EMBL" id="RDQH01000335">
    <property type="protein sequence ID" value="RXH89564.1"/>
    <property type="molecule type" value="Genomic_DNA"/>
</dbReference>
<dbReference type="PROSITE" id="PS00018">
    <property type="entry name" value="EF_HAND_1"/>
    <property type="match status" value="2"/>
</dbReference>
<dbReference type="InterPro" id="IPR002048">
    <property type="entry name" value="EF_hand_dom"/>
</dbReference>
<comment type="caution">
    <text evidence="7">The sequence shown here is derived from an EMBL/GenBank/DDBJ whole genome shotgun (WGS) entry which is preliminary data.</text>
</comment>
<dbReference type="Proteomes" id="UP000290289">
    <property type="component" value="Chromosome 9"/>
</dbReference>
<name>A0A498J5Q3_MALDO</name>
<keyword evidence="5" id="KW-0732">Signal</keyword>
<evidence type="ECO:0000313" key="7">
    <source>
        <dbReference type="EMBL" id="RXH89564.1"/>
    </source>
</evidence>
<dbReference type="SMART" id="SM00054">
    <property type="entry name" value="EFh"/>
    <property type="match status" value="2"/>
</dbReference>
<evidence type="ECO:0000256" key="4">
    <source>
        <dbReference type="ARBA" id="ARBA00022837"/>
    </source>
</evidence>
<evidence type="ECO:0000256" key="5">
    <source>
        <dbReference type="SAM" id="SignalP"/>
    </source>
</evidence>
<proteinExistence type="predicted"/>
<dbReference type="FunFam" id="1.10.238.10:FF:000302">
    <property type="entry name" value="Probable calcium-binding protein CML46"/>
    <property type="match status" value="1"/>
</dbReference>
<dbReference type="AlphaFoldDB" id="A0A498J5Q3"/>
<evidence type="ECO:0000259" key="6">
    <source>
        <dbReference type="PROSITE" id="PS50222"/>
    </source>
</evidence>
<feature type="chain" id="PRO_5019740411" description="EF-hand domain-containing protein" evidence="5">
    <location>
        <begin position="26"/>
        <end position="276"/>
    </location>
</feature>
<dbReference type="PROSITE" id="PS50222">
    <property type="entry name" value="EF_HAND_2"/>
    <property type="match status" value="2"/>
</dbReference>
<dbReference type="InterPro" id="IPR011992">
    <property type="entry name" value="EF-hand-dom_pair"/>
</dbReference>
<accession>A0A498J5Q3</accession>
<dbReference type="Pfam" id="PF13499">
    <property type="entry name" value="EF-hand_7"/>
    <property type="match status" value="1"/>
</dbReference>
<sequence length="276" mass="31175">MGRRWFLRFLLVSSLLALFSSHGFGRKLMETAEHGEDSSVLVSKENDGKSRKMITVMDYADPEPNVNPRTGLYYSITMEKTSSSTNSNSNTLPFFVLIDAILLHAISNCLSRVQNVFSRFQSVLLQSQDSCCNSTKVLNEKKSASEPRRLQMTFEKRGDDGSLRREDVHMVMGDLGVFCSPEGEQLPETLSSDELSGLFDEKEPSLGEVKEAFDVFDENKDGFIDARELQRALRILGLKEGSKLEDCQKMIRTFDENGDGRIEFKEFVKVMEASFC</sequence>
<dbReference type="STRING" id="3750.A0A498J5Q3"/>
<keyword evidence="4" id="KW-0106">Calcium</keyword>
<feature type="domain" description="EF-hand" evidence="6">
    <location>
        <begin position="242"/>
        <end position="276"/>
    </location>
</feature>
<feature type="domain" description="EF-hand" evidence="6">
    <location>
        <begin position="204"/>
        <end position="239"/>
    </location>
</feature>
<dbReference type="CDD" id="cd00051">
    <property type="entry name" value="EFh"/>
    <property type="match status" value="1"/>
</dbReference>
<dbReference type="PANTHER" id="PTHR37908:SF4">
    <property type="entry name" value="PROTEIN, PUTATIVE-RELATED"/>
    <property type="match status" value="1"/>
</dbReference>
<evidence type="ECO:0000256" key="2">
    <source>
        <dbReference type="ARBA" id="ARBA00022723"/>
    </source>
</evidence>
<dbReference type="GO" id="GO:0005509">
    <property type="term" value="F:calcium ion binding"/>
    <property type="evidence" value="ECO:0007669"/>
    <property type="project" value="InterPro"/>
</dbReference>
<dbReference type="SUPFAM" id="SSF47473">
    <property type="entry name" value="EF-hand"/>
    <property type="match status" value="1"/>
</dbReference>
<evidence type="ECO:0000313" key="8">
    <source>
        <dbReference type="Proteomes" id="UP000290289"/>
    </source>
</evidence>
<dbReference type="Gene3D" id="1.10.238.10">
    <property type="entry name" value="EF-hand"/>
    <property type="match status" value="1"/>
</dbReference>
<keyword evidence="3" id="KW-0677">Repeat</keyword>
<dbReference type="PANTHER" id="PTHR37908">
    <property type="entry name" value="TRANSMEMBRANE PROTEIN"/>
    <property type="match status" value="1"/>
</dbReference>
<keyword evidence="8" id="KW-1185">Reference proteome</keyword>
<gene>
    <name evidence="7" type="ORF">DVH24_031921</name>
</gene>
<protein>
    <recommendedName>
        <fullName evidence="6">EF-hand domain-containing protein</fullName>
    </recommendedName>
</protein>
<organism evidence="7 8">
    <name type="scientific">Malus domestica</name>
    <name type="common">Apple</name>
    <name type="synonym">Pyrus malus</name>
    <dbReference type="NCBI Taxonomy" id="3750"/>
    <lineage>
        <taxon>Eukaryota</taxon>
        <taxon>Viridiplantae</taxon>
        <taxon>Streptophyta</taxon>
        <taxon>Embryophyta</taxon>
        <taxon>Tracheophyta</taxon>
        <taxon>Spermatophyta</taxon>
        <taxon>Magnoliopsida</taxon>
        <taxon>eudicotyledons</taxon>
        <taxon>Gunneridae</taxon>
        <taxon>Pentapetalae</taxon>
        <taxon>rosids</taxon>
        <taxon>fabids</taxon>
        <taxon>Rosales</taxon>
        <taxon>Rosaceae</taxon>
        <taxon>Amygdaloideae</taxon>
        <taxon>Maleae</taxon>
        <taxon>Malus</taxon>
    </lineage>
</organism>
<comment type="function">
    <text evidence="1">Potential calcium sensor.</text>
</comment>
<reference evidence="7 8" key="1">
    <citation type="submission" date="2018-10" db="EMBL/GenBank/DDBJ databases">
        <title>A high-quality apple genome assembly.</title>
        <authorList>
            <person name="Hu J."/>
        </authorList>
    </citation>
    <scope>NUCLEOTIDE SEQUENCE [LARGE SCALE GENOMIC DNA]</scope>
    <source>
        <strain evidence="8">cv. HFTH1</strain>
        <tissue evidence="7">Young leaf</tissue>
    </source>
</reference>
<evidence type="ECO:0000256" key="3">
    <source>
        <dbReference type="ARBA" id="ARBA00022737"/>
    </source>
</evidence>
<feature type="signal peptide" evidence="5">
    <location>
        <begin position="1"/>
        <end position="25"/>
    </location>
</feature>
<dbReference type="InterPro" id="IPR018247">
    <property type="entry name" value="EF_Hand_1_Ca_BS"/>
</dbReference>
<evidence type="ECO:0000256" key="1">
    <source>
        <dbReference type="ARBA" id="ARBA00003291"/>
    </source>
</evidence>
<keyword evidence="2" id="KW-0479">Metal-binding</keyword>